<dbReference type="GO" id="GO:0043190">
    <property type="term" value="C:ATP-binding cassette (ABC) transporter complex"/>
    <property type="evidence" value="ECO:0007669"/>
    <property type="project" value="InterPro"/>
</dbReference>
<dbReference type="AlphaFoldDB" id="A0A2T0ZXT3"/>
<evidence type="ECO:0000313" key="7">
    <source>
        <dbReference type="EMBL" id="PRZ41143.1"/>
    </source>
</evidence>
<keyword evidence="5 6" id="KW-0472">Membrane</keyword>
<evidence type="ECO:0000256" key="1">
    <source>
        <dbReference type="ARBA" id="ARBA00004651"/>
    </source>
</evidence>
<dbReference type="PANTHER" id="PTHR34857:SF2">
    <property type="entry name" value="SLL0384 PROTEIN"/>
    <property type="match status" value="1"/>
</dbReference>
<dbReference type="OrthoDB" id="9815246at2"/>
<feature type="transmembrane region" description="Helical" evidence="6">
    <location>
        <begin position="202"/>
        <end position="221"/>
    </location>
</feature>
<dbReference type="CDD" id="cd16914">
    <property type="entry name" value="EcfT"/>
    <property type="match status" value="1"/>
</dbReference>
<evidence type="ECO:0000313" key="8">
    <source>
        <dbReference type="Proteomes" id="UP000237752"/>
    </source>
</evidence>
<feature type="transmembrane region" description="Helical" evidence="6">
    <location>
        <begin position="95"/>
        <end position="114"/>
    </location>
</feature>
<dbReference type="GO" id="GO:0006824">
    <property type="term" value="P:cobalt ion transport"/>
    <property type="evidence" value="ECO:0007669"/>
    <property type="project" value="InterPro"/>
</dbReference>
<sequence>MSALAERTAPTPDWLLNREIALCPCGCIGKRRKGSYVQKTINGASGLLRQVMFSDDTSAQRGLLQRLDPRIKLVALVGLVVAGSFLRTIPGLLALYAATLLLAATSALPLGFFIKRVWLFVPIFTGIVLIPATLSIVTSGDVVLTLWHWNGQPEGFTQQGLMSAALVVCRVASSISLVVLLTLTTPWTKLLAALRALGVPRMFVLIIGMAYRYLFLLLGSVSDMYEARKARTVGIERPDRGARRFVAATAGSLLGKSMVISEEVHQAMVSRGYRGDARTLDRHRIGVPDLSFFVAAALFASALLVGEHVLGA</sequence>
<organism evidence="7 8">
    <name type="scientific">Antricoccus suffuscus</name>
    <dbReference type="NCBI Taxonomy" id="1629062"/>
    <lineage>
        <taxon>Bacteria</taxon>
        <taxon>Bacillati</taxon>
        <taxon>Actinomycetota</taxon>
        <taxon>Actinomycetes</taxon>
        <taxon>Geodermatophilales</taxon>
        <taxon>Antricoccaceae</taxon>
        <taxon>Antricoccus</taxon>
    </lineage>
</organism>
<dbReference type="InterPro" id="IPR003339">
    <property type="entry name" value="ABC/ECF_trnsptr_transmembrane"/>
</dbReference>
<feature type="transmembrane region" description="Helical" evidence="6">
    <location>
        <begin position="161"/>
        <end position="181"/>
    </location>
</feature>
<comment type="caution">
    <text evidence="7">The sequence shown here is derived from an EMBL/GenBank/DDBJ whole genome shotgun (WGS) entry which is preliminary data.</text>
</comment>
<gene>
    <name evidence="7" type="ORF">CLV47_11119</name>
</gene>
<dbReference type="Proteomes" id="UP000237752">
    <property type="component" value="Unassembled WGS sequence"/>
</dbReference>
<keyword evidence="2" id="KW-1003">Cell membrane</keyword>
<keyword evidence="3 6" id="KW-0812">Transmembrane</keyword>
<evidence type="ECO:0000256" key="2">
    <source>
        <dbReference type="ARBA" id="ARBA00022475"/>
    </source>
</evidence>
<evidence type="ECO:0000256" key="5">
    <source>
        <dbReference type="ARBA" id="ARBA00023136"/>
    </source>
</evidence>
<reference evidence="7 8" key="1">
    <citation type="submission" date="2018-03" db="EMBL/GenBank/DDBJ databases">
        <title>Genomic Encyclopedia of Archaeal and Bacterial Type Strains, Phase II (KMG-II): from individual species to whole genera.</title>
        <authorList>
            <person name="Goeker M."/>
        </authorList>
    </citation>
    <scope>NUCLEOTIDE SEQUENCE [LARGE SCALE GENOMIC DNA]</scope>
    <source>
        <strain evidence="7 8">DSM 100065</strain>
    </source>
</reference>
<evidence type="ECO:0000256" key="4">
    <source>
        <dbReference type="ARBA" id="ARBA00022989"/>
    </source>
</evidence>
<proteinExistence type="predicted"/>
<dbReference type="RefSeq" id="WP_106349529.1">
    <property type="nucleotide sequence ID" value="NZ_PVUE01000011.1"/>
</dbReference>
<protein>
    <submittedName>
        <fullName evidence="7">Cobalt/nickel transport system permease protein</fullName>
    </submittedName>
</protein>
<dbReference type="Pfam" id="PF02361">
    <property type="entry name" value="CbiQ"/>
    <property type="match status" value="1"/>
</dbReference>
<dbReference type="PANTHER" id="PTHR34857">
    <property type="entry name" value="SLL0384 PROTEIN"/>
    <property type="match status" value="1"/>
</dbReference>
<dbReference type="EMBL" id="PVUE01000011">
    <property type="protein sequence ID" value="PRZ41143.1"/>
    <property type="molecule type" value="Genomic_DNA"/>
</dbReference>
<comment type="subcellular location">
    <subcellularLocation>
        <location evidence="1">Cell membrane</location>
        <topology evidence="1">Multi-pass membrane protein</topology>
    </subcellularLocation>
</comment>
<name>A0A2T0ZXT3_9ACTN</name>
<accession>A0A2T0ZXT3</accession>
<keyword evidence="4 6" id="KW-1133">Transmembrane helix</keyword>
<keyword evidence="8" id="KW-1185">Reference proteome</keyword>
<feature type="transmembrane region" description="Helical" evidence="6">
    <location>
        <begin position="126"/>
        <end position="149"/>
    </location>
</feature>
<dbReference type="InterPro" id="IPR051611">
    <property type="entry name" value="ECF_transporter_component"/>
</dbReference>
<dbReference type="NCBIfam" id="TIGR02454">
    <property type="entry name" value="ECF_T_CbiQ"/>
    <property type="match status" value="1"/>
</dbReference>
<feature type="transmembrane region" description="Helical" evidence="6">
    <location>
        <begin position="290"/>
        <end position="310"/>
    </location>
</feature>
<dbReference type="InterPro" id="IPR012809">
    <property type="entry name" value="ECF_CbiQ"/>
</dbReference>
<evidence type="ECO:0000256" key="6">
    <source>
        <dbReference type="SAM" id="Phobius"/>
    </source>
</evidence>
<evidence type="ECO:0000256" key="3">
    <source>
        <dbReference type="ARBA" id="ARBA00022692"/>
    </source>
</evidence>